<dbReference type="Proteomes" id="UP001284601">
    <property type="component" value="Unassembled WGS sequence"/>
</dbReference>
<feature type="compositionally biased region" description="Gly residues" evidence="1">
    <location>
        <begin position="102"/>
        <end position="135"/>
    </location>
</feature>
<feature type="compositionally biased region" description="Basic and acidic residues" evidence="1">
    <location>
        <begin position="64"/>
        <end position="75"/>
    </location>
</feature>
<keyword evidence="3" id="KW-0648">Protein biosynthesis</keyword>
<feature type="non-terminal residue" evidence="3">
    <location>
        <position position="135"/>
    </location>
</feature>
<name>A0ABU4HPF8_9ACTN</name>
<feature type="region of interest" description="Disordered" evidence="1">
    <location>
        <begin position="57"/>
        <end position="135"/>
    </location>
</feature>
<gene>
    <name evidence="3" type="ORF">R7226_12665</name>
</gene>
<sequence length="135" mass="13896">MSNKRVRDIAKEHGISANRLVATLRSAGLNVPTASASVDEDAALKVLGERGLRLRAPPRARAGTYRDRNLPERPRIVPRYRTTRVAAPSNGAGAGQQQRGRAGPGGQRAGQGGPGGPRGQRPGGPGGPGGPRGGQ</sequence>
<dbReference type="EMBL" id="JAWSTH010000028">
    <property type="protein sequence ID" value="MDW5595195.1"/>
    <property type="molecule type" value="Genomic_DNA"/>
</dbReference>
<evidence type="ECO:0000313" key="4">
    <source>
        <dbReference type="Proteomes" id="UP001284601"/>
    </source>
</evidence>
<evidence type="ECO:0000256" key="1">
    <source>
        <dbReference type="SAM" id="MobiDB-lite"/>
    </source>
</evidence>
<reference evidence="4" key="1">
    <citation type="submission" date="2023-07" db="EMBL/GenBank/DDBJ databases">
        <title>Conexibacter stalactiti sp. nov., isolated from stalactites in a lava cave and emended description of the genus Conexibacter.</title>
        <authorList>
            <person name="Lee S.D."/>
        </authorList>
    </citation>
    <scope>NUCLEOTIDE SEQUENCE [LARGE SCALE GENOMIC DNA]</scope>
    <source>
        <strain evidence="4">KCTC 39840</strain>
    </source>
</reference>
<dbReference type="InterPro" id="IPR006847">
    <property type="entry name" value="IF2_N"/>
</dbReference>
<feature type="domain" description="Translation initiation factor IF-2 N-terminal" evidence="2">
    <location>
        <begin position="1"/>
        <end position="51"/>
    </location>
</feature>
<dbReference type="RefSeq" id="WP_318597531.1">
    <property type="nucleotide sequence ID" value="NZ_JAWSTH010000028.1"/>
</dbReference>
<accession>A0ABU4HPF8</accession>
<evidence type="ECO:0000259" key="2">
    <source>
        <dbReference type="Pfam" id="PF04760"/>
    </source>
</evidence>
<evidence type="ECO:0000313" key="3">
    <source>
        <dbReference type="EMBL" id="MDW5595195.1"/>
    </source>
</evidence>
<dbReference type="Pfam" id="PF04760">
    <property type="entry name" value="IF2_N"/>
    <property type="match status" value="1"/>
</dbReference>
<keyword evidence="4" id="KW-1185">Reference proteome</keyword>
<comment type="caution">
    <text evidence="3">The sequence shown here is derived from an EMBL/GenBank/DDBJ whole genome shotgun (WGS) entry which is preliminary data.</text>
</comment>
<protein>
    <submittedName>
        <fullName evidence="3">Translation initiation factor IF-2 N-terminal domain-containing protein</fullName>
    </submittedName>
</protein>
<organism evidence="3 4">
    <name type="scientific">Conexibacter stalactiti</name>
    <dbReference type="NCBI Taxonomy" id="1940611"/>
    <lineage>
        <taxon>Bacteria</taxon>
        <taxon>Bacillati</taxon>
        <taxon>Actinomycetota</taxon>
        <taxon>Thermoleophilia</taxon>
        <taxon>Solirubrobacterales</taxon>
        <taxon>Conexibacteraceae</taxon>
        <taxon>Conexibacter</taxon>
    </lineage>
</organism>
<proteinExistence type="predicted"/>
<dbReference type="Gene3D" id="1.10.10.2480">
    <property type="match status" value="1"/>
</dbReference>
<dbReference type="GO" id="GO:0003743">
    <property type="term" value="F:translation initiation factor activity"/>
    <property type="evidence" value="ECO:0007669"/>
    <property type="project" value="UniProtKB-KW"/>
</dbReference>
<keyword evidence="3" id="KW-0396">Initiation factor</keyword>